<organism evidence="1 2">
    <name type="scientific">Vanilla planifolia</name>
    <name type="common">Vanilla</name>
    <dbReference type="NCBI Taxonomy" id="51239"/>
    <lineage>
        <taxon>Eukaryota</taxon>
        <taxon>Viridiplantae</taxon>
        <taxon>Streptophyta</taxon>
        <taxon>Embryophyta</taxon>
        <taxon>Tracheophyta</taxon>
        <taxon>Spermatophyta</taxon>
        <taxon>Magnoliopsida</taxon>
        <taxon>Liliopsida</taxon>
        <taxon>Asparagales</taxon>
        <taxon>Orchidaceae</taxon>
        <taxon>Vanilloideae</taxon>
        <taxon>Vanilleae</taxon>
        <taxon>Vanilla</taxon>
    </lineage>
</organism>
<protein>
    <submittedName>
        <fullName evidence="1">Uncharacterized protein</fullName>
    </submittedName>
</protein>
<accession>A0A835VC82</accession>
<sequence length="210" mass="23445">MGYVFESRTIRRMELLVLSTLGWKMYPVTPLSLLHRLLPKLSVIACRRLDIFSICEVALLDVISDCRWVQLPPSVWAAAAILHSAKSHGDPVDSTLPCPSYVNQSLDLLRVAKESAEDGCRVITELTGGDHCGGIGHKRRHLDYRFQNVLYYSPSRSSRVICSCFSCQSSSSSSDSLAHWLPSLKKPNLNPVHDNRQSKDLAPEKEILLA</sequence>
<comment type="caution">
    <text evidence="1">The sequence shown here is derived from an EMBL/GenBank/DDBJ whole genome shotgun (WGS) entry which is preliminary data.</text>
</comment>
<reference evidence="1 2" key="1">
    <citation type="journal article" date="2020" name="Nat. Food">
        <title>A phased Vanilla planifolia genome enables genetic improvement of flavour and production.</title>
        <authorList>
            <person name="Hasing T."/>
            <person name="Tang H."/>
            <person name="Brym M."/>
            <person name="Khazi F."/>
            <person name="Huang T."/>
            <person name="Chambers A.H."/>
        </authorList>
    </citation>
    <scope>NUCLEOTIDE SEQUENCE [LARGE SCALE GENOMIC DNA]</scope>
    <source>
        <tissue evidence="1">Leaf</tissue>
    </source>
</reference>
<gene>
    <name evidence="1" type="ORF">HPP92_004366</name>
</gene>
<proteinExistence type="predicted"/>
<dbReference type="EMBL" id="JADCNM010000002">
    <property type="protein sequence ID" value="KAG0493372.1"/>
    <property type="molecule type" value="Genomic_DNA"/>
</dbReference>
<dbReference type="InterPro" id="IPR039361">
    <property type="entry name" value="Cyclin"/>
</dbReference>
<dbReference type="AlphaFoldDB" id="A0A835VC82"/>
<dbReference type="Proteomes" id="UP000639772">
    <property type="component" value="Unassembled WGS sequence"/>
</dbReference>
<dbReference type="OrthoDB" id="5590282at2759"/>
<dbReference type="PANTHER" id="PTHR10177">
    <property type="entry name" value="CYCLINS"/>
    <property type="match status" value="1"/>
</dbReference>
<name>A0A835VC82_VANPL</name>
<evidence type="ECO:0000313" key="2">
    <source>
        <dbReference type="Proteomes" id="UP000639772"/>
    </source>
</evidence>
<dbReference type="Gene3D" id="1.10.472.10">
    <property type="entry name" value="Cyclin-like"/>
    <property type="match status" value="1"/>
</dbReference>
<evidence type="ECO:0000313" key="1">
    <source>
        <dbReference type="EMBL" id="KAG0493372.1"/>
    </source>
</evidence>